<sequence length="264" mass="28970">MSTIKANKVGLSSSLDATMKEGHDMKVFGFGTLAKTMSDKDTYGSFVTSLHAIYTEMEAGMDEVVKAGGGGVEGVWSEYGEILRREPGIRKDLADVGVAVPKTWEDDDDFSFLTPATADYVNRIREARDKDLRDGGGRLVGHLYCRYLADLFGGQQLSTPTRLALGLDGNPKMYEFDLGLGRKDFIEGLYVSINRVGDGMLDEQRKVIVEEAAECFELNKRLYAEGGGIYGGSLRAGWNLMKGFGKQFKPSFGNPYARGPEKGR</sequence>
<evidence type="ECO:0000313" key="4">
    <source>
        <dbReference type="EMBL" id="GMI30441.1"/>
    </source>
</evidence>
<dbReference type="SUPFAM" id="SSF48613">
    <property type="entry name" value="Heme oxygenase-like"/>
    <property type="match status" value="1"/>
</dbReference>
<evidence type="ECO:0000256" key="2">
    <source>
        <dbReference type="ARBA" id="ARBA00022723"/>
    </source>
</evidence>
<evidence type="ECO:0000256" key="3">
    <source>
        <dbReference type="ARBA" id="ARBA00023004"/>
    </source>
</evidence>
<evidence type="ECO:0000256" key="1">
    <source>
        <dbReference type="ARBA" id="ARBA00022617"/>
    </source>
</evidence>
<dbReference type="Proteomes" id="UP001165065">
    <property type="component" value="Unassembled WGS sequence"/>
</dbReference>
<gene>
    <name evidence="4" type="ORF">TrCOL_g6885</name>
</gene>
<accession>A0A9W7L5A2</accession>
<proteinExistence type="predicted"/>
<dbReference type="AlphaFoldDB" id="A0A9W7L5A2"/>
<protein>
    <recommendedName>
        <fullName evidence="6">Heme oxygenase</fullName>
    </recommendedName>
</protein>
<dbReference type="GO" id="GO:0004392">
    <property type="term" value="F:heme oxygenase (decyclizing) activity"/>
    <property type="evidence" value="ECO:0007669"/>
    <property type="project" value="InterPro"/>
</dbReference>
<dbReference type="InterPro" id="IPR002051">
    <property type="entry name" value="Haem_Oase"/>
</dbReference>
<keyword evidence="1" id="KW-0349">Heme</keyword>
<comment type="caution">
    <text evidence="4">The sequence shown here is derived from an EMBL/GenBank/DDBJ whole genome shotgun (WGS) entry which is preliminary data.</text>
</comment>
<keyword evidence="3" id="KW-0408">Iron</keyword>
<dbReference type="Gene3D" id="1.20.910.10">
    <property type="entry name" value="Heme oxygenase-like"/>
    <property type="match status" value="1"/>
</dbReference>
<dbReference type="EMBL" id="BRYA01000713">
    <property type="protein sequence ID" value="GMI30441.1"/>
    <property type="molecule type" value="Genomic_DNA"/>
</dbReference>
<dbReference type="GO" id="GO:0006788">
    <property type="term" value="P:heme oxidation"/>
    <property type="evidence" value="ECO:0007669"/>
    <property type="project" value="InterPro"/>
</dbReference>
<dbReference type="PANTHER" id="PTHR10720">
    <property type="entry name" value="HEME OXYGENASE"/>
    <property type="match status" value="1"/>
</dbReference>
<dbReference type="Pfam" id="PF01126">
    <property type="entry name" value="Heme_oxygenase"/>
    <property type="match status" value="1"/>
</dbReference>
<organism evidence="4 5">
    <name type="scientific">Triparma columacea</name>
    <dbReference type="NCBI Taxonomy" id="722753"/>
    <lineage>
        <taxon>Eukaryota</taxon>
        <taxon>Sar</taxon>
        <taxon>Stramenopiles</taxon>
        <taxon>Ochrophyta</taxon>
        <taxon>Bolidophyceae</taxon>
        <taxon>Parmales</taxon>
        <taxon>Triparmaceae</taxon>
        <taxon>Triparma</taxon>
    </lineage>
</organism>
<evidence type="ECO:0000313" key="5">
    <source>
        <dbReference type="Proteomes" id="UP001165065"/>
    </source>
</evidence>
<dbReference type="PANTHER" id="PTHR10720:SF0">
    <property type="entry name" value="HEME OXYGENASE"/>
    <property type="match status" value="1"/>
</dbReference>
<keyword evidence="5" id="KW-1185">Reference proteome</keyword>
<dbReference type="CDD" id="cd19165">
    <property type="entry name" value="HemeO"/>
    <property type="match status" value="1"/>
</dbReference>
<evidence type="ECO:0008006" key="6">
    <source>
        <dbReference type="Google" id="ProtNLM"/>
    </source>
</evidence>
<dbReference type="InterPro" id="IPR016084">
    <property type="entry name" value="Haem_Oase-like_multi-hlx"/>
</dbReference>
<dbReference type="GO" id="GO:0046872">
    <property type="term" value="F:metal ion binding"/>
    <property type="evidence" value="ECO:0007669"/>
    <property type="project" value="UniProtKB-KW"/>
</dbReference>
<dbReference type="InterPro" id="IPR016053">
    <property type="entry name" value="Haem_Oase-like"/>
</dbReference>
<reference evidence="5" key="1">
    <citation type="journal article" date="2023" name="Commun. Biol.">
        <title>Genome analysis of Parmales, the sister group of diatoms, reveals the evolutionary specialization of diatoms from phago-mixotrophs to photoautotrophs.</title>
        <authorList>
            <person name="Ban H."/>
            <person name="Sato S."/>
            <person name="Yoshikawa S."/>
            <person name="Yamada K."/>
            <person name="Nakamura Y."/>
            <person name="Ichinomiya M."/>
            <person name="Sato N."/>
            <person name="Blanc-Mathieu R."/>
            <person name="Endo H."/>
            <person name="Kuwata A."/>
            <person name="Ogata H."/>
        </authorList>
    </citation>
    <scope>NUCLEOTIDE SEQUENCE [LARGE SCALE GENOMIC DNA]</scope>
</reference>
<keyword evidence="2" id="KW-0479">Metal-binding</keyword>
<name>A0A9W7L5A2_9STRA</name>
<dbReference type="OrthoDB" id="652091at2759"/>